<evidence type="ECO:0000313" key="5">
    <source>
        <dbReference type="Proteomes" id="UP001628193"/>
    </source>
</evidence>
<comment type="caution">
    <text evidence="4">The sequence shown here is derived from an EMBL/GenBank/DDBJ whole genome shotgun (WGS) entry which is preliminary data.</text>
</comment>
<dbReference type="EMBL" id="BAAFGK010000004">
    <property type="protein sequence ID" value="GAB0056958.1"/>
    <property type="molecule type" value="Genomic_DNA"/>
</dbReference>
<dbReference type="Gene3D" id="3.30.420.10">
    <property type="entry name" value="Ribonuclease H-like superfamily/Ribonuclease H"/>
    <property type="match status" value="1"/>
</dbReference>
<dbReference type="RefSeq" id="WP_420904674.1">
    <property type="nucleotide sequence ID" value="NZ_BAAFGK010000004.1"/>
</dbReference>
<keyword evidence="5" id="KW-1185">Reference proteome</keyword>
<dbReference type="GO" id="GO:0003887">
    <property type="term" value="F:DNA-directed DNA polymerase activity"/>
    <property type="evidence" value="ECO:0007669"/>
    <property type="project" value="UniProtKB-EC"/>
</dbReference>
<keyword evidence="4" id="KW-0548">Nucleotidyltransferase</keyword>
<dbReference type="SUPFAM" id="SSF53098">
    <property type="entry name" value="Ribonuclease H-like"/>
    <property type="match status" value="1"/>
</dbReference>
<reference evidence="4 5" key="1">
    <citation type="submission" date="2024-09" db="EMBL/GenBank/DDBJ databases">
        <title>Draft genome sequence of Candidatus Magnetaquicoccaceae bacterium FCR-1.</title>
        <authorList>
            <person name="Shimoshige H."/>
            <person name="Shimamura S."/>
            <person name="Taoka A."/>
            <person name="Kobayashi H."/>
            <person name="Maekawa T."/>
        </authorList>
    </citation>
    <scope>NUCLEOTIDE SEQUENCE [LARGE SCALE GENOMIC DNA]</scope>
    <source>
        <strain evidence="4 5">FCR-1</strain>
    </source>
</reference>
<evidence type="ECO:0000256" key="1">
    <source>
        <dbReference type="ARBA" id="ARBA00012417"/>
    </source>
</evidence>
<dbReference type="SMART" id="SM00479">
    <property type="entry name" value="EXOIII"/>
    <property type="match status" value="1"/>
</dbReference>
<feature type="domain" description="Exonuclease" evidence="3">
    <location>
        <begin position="3"/>
        <end position="170"/>
    </location>
</feature>
<evidence type="ECO:0000259" key="3">
    <source>
        <dbReference type="SMART" id="SM00479"/>
    </source>
</evidence>
<dbReference type="PANTHER" id="PTHR30231">
    <property type="entry name" value="DNA POLYMERASE III SUBUNIT EPSILON"/>
    <property type="match status" value="1"/>
</dbReference>
<dbReference type="InterPro" id="IPR006054">
    <property type="entry name" value="DnaQ"/>
</dbReference>
<dbReference type="PANTHER" id="PTHR30231:SF37">
    <property type="entry name" value="EXODEOXYRIBONUCLEASE 10"/>
    <property type="match status" value="1"/>
</dbReference>
<keyword evidence="4" id="KW-0808">Transferase</keyword>
<proteinExistence type="predicted"/>
<organism evidence="4 5">
    <name type="scientific">Candidatus Magnetaquiglobus chichijimensis</name>
    <dbReference type="NCBI Taxonomy" id="3141448"/>
    <lineage>
        <taxon>Bacteria</taxon>
        <taxon>Pseudomonadati</taxon>
        <taxon>Pseudomonadota</taxon>
        <taxon>Magnetococcia</taxon>
        <taxon>Magnetococcales</taxon>
        <taxon>Candidatus Magnetaquicoccaceae</taxon>
        <taxon>Candidatus Magnetaquiglobus</taxon>
    </lineage>
</organism>
<dbReference type="CDD" id="cd06127">
    <property type="entry name" value="DEDDh"/>
    <property type="match status" value="1"/>
</dbReference>
<dbReference type="Pfam" id="PF00929">
    <property type="entry name" value="RNase_T"/>
    <property type="match status" value="1"/>
</dbReference>
<dbReference type="EC" id="2.7.7.7" evidence="1"/>
<protein>
    <recommendedName>
        <fullName evidence="1">DNA-directed DNA polymerase</fullName>
        <ecNumber evidence="1">2.7.7.7</ecNumber>
    </recommendedName>
</protein>
<gene>
    <name evidence="4" type="primary">polC_1</name>
    <name evidence="4" type="ORF">SIID45300_01276</name>
</gene>
<dbReference type="InterPro" id="IPR012337">
    <property type="entry name" value="RNaseH-like_sf"/>
</dbReference>
<sequence>METLAIIDFETTGLSPGEGARATEIAAVVLENGQIVRHYQSLMNAGVRVPFFITNLTGITNEMVRCAPPAAKVMQEVADFVGDLPLVAHNASFDRKFWDAELSRVGRTRQQEFACTMLVARRVYPTAPNHKLGTLAAFARLPDTGKAHRAMADTEMTAHLLCHMEETLIQRFQIGHLSHALLRVLQRVKVADLQSTIRKLIRAA</sequence>
<dbReference type="Proteomes" id="UP001628193">
    <property type="component" value="Unassembled WGS sequence"/>
</dbReference>
<evidence type="ECO:0000313" key="4">
    <source>
        <dbReference type="EMBL" id="GAB0056958.1"/>
    </source>
</evidence>
<comment type="catalytic activity">
    <reaction evidence="2">
        <text>DNA(n) + a 2'-deoxyribonucleoside 5'-triphosphate = DNA(n+1) + diphosphate</text>
        <dbReference type="Rhea" id="RHEA:22508"/>
        <dbReference type="Rhea" id="RHEA-COMP:17339"/>
        <dbReference type="Rhea" id="RHEA-COMP:17340"/>
        <dbReference type="ChEBI" id="CHEBI:33019"/>
        <dbReference type="ChEBI" id="CHEBI:61560"/>
        <dbReference type="ChEBI" id="CHEBI:173112"/>
        <dbReference type="EC" id="2.7.7.7"/>
    </reaction>
</comment>
<dbReference type="InterPro" id="IPR013520">
    <property type="entry name" value="Ribonucl_H"/>
</dbReference>
<dbReference type="NCBIfam" id="TIGR00573">
    <property type="entry name" value="dnaq"/>
    <property type="match status" value="1"/>
</dbReference>
<evidence type="ECO:0000256" key="2">
    <source>
        <dbReference type="ARBA" id="ARBA00049244"/>
    </source>
</evidence>
<dbReference type="InterPro" id="IPR036397">
    <property type="entry name" value="RNaseH_sf"/>
</dbReference>
<accession>A0ABQ0C7U3</accession>
<name>A0ABQ0C7U3_9PROT</name>